<dbReference type="GO" id="GO:0006310">
    <property type="term" value="P:DNA recombination"/>
    <property type="evidence" value="ECO:0007669"/>
    <property type="project" value="UniProtKB-KW"/>
</dbReference>
<keyword evidence="1" id="KW-0347">Helicase</keyword>
<evidence type="ECO:0000256" key="1">
    <source>
        <dbReference type="RuleBase" id="RU363044"/>
    </source>
</evidence>
<sequence>MNSDGYPLYRRRRNNRTHIFHHSGFVADNRHVVPYNPYLSHRYNAHINVEICTSARAIKYLCKYITKGSDRAQLQAIRTTISTTADNSNNIATATTEGSATQTINNRTTATTSSSGTTTTTTTTTTAANDTNTTSTTTPYAPSHKLDRAREAATGTKLLAFFQLCTNDDQACQYCYHEIPTHYTWNPRTNPPVANVVIRICSISLSNMPLFSLRLLLLSVLGPRSFNELKTFNDITYDTFEQAALARGLLESDDEWDHCLQEACQFARVPSMIRSLFVYILINCMPADPLTLWNKYHERMSDDYFFQLHTNMRNNQYELTKQEYEQLYQRTLGDIEFQLQATGHHLTEFPTLPQQFILEFDDPPHGVDVLARVEQDDYNSEEQQQLLHTMLPILNTEQRHAFDTIITFLNDQPDDPTTRLFFINGPGGTGKSLLFKALLAHVRGRTAHSRFKIPLNANDSTTCTLPLTGAHAHIIQEAKLIIWDEAVMCGKYNFQAVDHALRDIMGAVDKRLQDVSFGSKVVVFGGNFRQILPVIKKGTGSEVVRQSIRQATFWDQIQVLYLTQNMRIRNLGPKATSFAQKLLSIGNGDHLYSETVEIPEEWLMDSNDVTALINMIYPSIRSPESHPTHYAGRAILASKNVNVDDINDLAYSIFPGEGRSYISNDKIIDSDDPEGASTTYPVEFLHSIATSGVPRHELQLKIGIAIILLRNLDPDRGLCNGTKLFVTALHDHIIGVRRIDQGYDGDEYFLPRINMCTIEGEYPFILCCRQFPVHAAFAITINKTQGQTLSTVGIYLDEPVFAHGQLYVALSRATDSANIKVALNLSN</sequence>
<name>A0A8H7RRB3_9FUNG</name>
<feature type="compositionally biased region" description="Low complexity" evidence="2">
    <location>
        <begin position="100"/>
        <end position="138"/>
    </location>
</feature>
<accession>A0A8H7RRB3</accession>
<comment type="caution">
    <text evidence="5">The sequence shown here is derived from an EMBL/GenBank/DDBJ whole genome shotgun (WGS) entry which is preliminary data.</text>
</comment>
<evidence type="ECO:0000313" key="6">
    <source>
        <dbReference type="Proteomes" id="UP000646827"/>
    </source>
</evidence>
<keyword evidence="1" id="KW-0233">DNA recombination</keyword>
<evidence type="ECO:0000259" key="3">
    <source>
        <dbReference type="Pfam" id="PF05970"/>
    </source>
</evidence>
<evidence type="ECO:0000256" key="2">
    <source>
        <dbReference type="SAM" id="MobiDB-lite"/>
    </source>
</evidence>
<feature type="domain" description="DNA helicase Pif1-like 2B" evidence="4">
    <location>
        <begin position="683"/>
        <end position="729"/>
    </location>
</feature>
<keyword evidence="1" id="KW-0067">ATP-binding</keyword>
<dbReference type="CDD" id="cd18809">
    <property type="entry name" value="SF1_C_RecD"/>
    <property type="match status" value="1"/>
</dbReference>
<keyword evidence="1" id="KW-0234">DNA repair</keyword>
<comment type="cofactor">
    <cofactor evidence="1">
        <name>Mg(2+)</name>
        <dbReference type="ChEBI" id="CHEBI:18420"/>
    </cofactor>
</comment>
<organism evidence="5 6">
    <name type="scientific">Circinella minor</name>
    <dbReference type="NCBI Taxonomy" id="1195481"/>
    <lineage>
        <taxon>Eukaryota</taxon>
        <taxon>Fungi</taxon>
        <taxon>Fungi incertae sedis</taxon>
        <taxon>Mucoromycota</taxon>
        <taxon>Mucoromycotina</taxon>
        <taxon>Mucoromycetes</taxon>
        <taxon>Mucorales</taxon>
        <taxon>Lichtheimiaceae</taxon>
        <taxon>Circinella</taxon>
    </lineage>
</organism>
<dbReference type="Gene3D" id="3.40.50.300">
    <property type="entry name" value="P-loop containing nucleotide triphosphate hydrolases"/>
    <property type="match status" value="2"/>
</dbReference>
<dbReference type="PANTHER" id="PTHR10492">
    <property type="match status" value="1"/>
</dbReference>
<gene>
    <name evidence="5" type="ORF">INT45_006664</name>
</gene>
<proteinExistence type="inferred from homology"/>
<comment type="similarity">
    <text evidence="1">Belongs to the helicase family.</text>
</comment>
<dbReference type="GO" id="GO:0005524">
    <property type="term" value="F:ATP binding"/>
    <property type="evidence" value="ECO:0007669"/>
    <property type="project" value="UniProtKB-KW"/>
</dbReference>
<keyword evidence="1" id="KW-0378">Hydrolase</keyword>
<protein>
    <recommendedName>
        <fullName evidence="1">ATP-dependent DNA helicase</fullName>
        <ecNumber evidence="1">5.6.2.3</ecNumber>
    </recommendedName>
</protein>
<dbReference type="GO" id="GO:0016787">
    <property type="term" value="F:hydrolase activity"/>
    <property type="evidence" value="ECO:0007669"/>
    <property type="project" value="UniProtKB-KW"/>
</dbReference>
<dbReference type="GO" id="GO:0043139">
    <property type="term" value="F:5'-3' DNA helicase activity"/>
    <property type="evidence" value="ECO:0007669"/>
    <property type="project" value="UniProtKB-EC"/>
</dbReference>
<dbReference type="InterPro" id="IPR027417">
    <property type="entry name" value="P-loop_NTPase"/>
</dbReference>
<reference evidence="5 6" key="1">
    <citation type="submission" date="2020-12" db="EMBL/GenBank/DDBJ databases">
        <title>Metabolic potential, ecology and presence of endohyphal bacteria is reflected in genomic diversity of Mucoromycotina.</title>
        <authorList>
            <person name="Muszewska A."/>
            <person name="Okrasinska A."/>
            <person name="Steczkiewicz K."/>
            <person name="Drgas O."/>
            <person name="Orlowska M."/>
            <person name="Perlinska-Lenart U."/>
            <person name="Aleksandrzak-Piekarczyk T."/>
            <person name="Szatraj K."/>
            <person name="Zielenkiewicz U."/>
            <person name="Pilsyk S."/>
            <person name="Malc E."/>
            <person name="Mieczkowski P."/>
            <person name="Kruszewska J.S."/>
            <person name="Biernat P."/>
            <person name="Pawlowska J."/>
        </authorList>
    </citation>
    <scope>NUCLEOTIDE SEQUENCE [LARGE SCALE GENOMIC DNA]</scope>
    <source>
        <strain evidence="5 6">CBS 142.35</strain>
    </source>
</reference>
<feature type="domain" description="DNA helicase Pif1-like DEAD-box helicase" evidence="3">
    <location>
        <begin position="443"/>
        <end position="590"/>
    </location>
</feature>
<dbReference type="EC" id="5.6.2.3" evidence="1"/>
<keyword evidence="6" id="KW-1185">Reference proteome</keyword>
<dbReference type="Pfam" id="PF21530">
    <property type="entry name" value="Pif1_2B_dom"/>
    <property type="match status" value="1"/>
</dbReference>
<dbReference type="GO" id="GO:0006281">
    <property type="term" value="P:DNA repair"/>
    <property type="evidence" value="ECO:0007669"/>
    <property type="project" value="UniProtKB-KW"/>
</dbReference>
<comment type="catalytic activity">
    <reaction evidence="1">
        <text>ATP + H2O = ADP + phosphate + H(+)</text>
        <dbReference type="Rhea" id="RHEA:13065"/>
        <dbReference type="ChEBI" id="CHEBI:15377"/>
        <dbReference type="ChEBI" id="CHEBI:15378"/>
        <dbReference type="ChEBI" id="CHEBI:30616"/>
        <dbReference type="ChEBI" id="CHEBI:43474"/>
        <dbReference type="ChEBI" id="CHEBI:456216"/>
        <dbReference type="EC" id="5.6.2.3"/>
    </reaction>
</comment>
<dbReference type="OrthoDB" id="2446745at2759"/>
<dbReference type="GO" id="GO:0000723">
    <property type="term" value="P:telomere maintenance"/>
    <property type="evidence" value="ECO:0007669"/>
    <property type="project" value="InterPro"/>
</dbReference>
<dbReference type="InterPro" id="IPR010285">
    <property type="entry name" value="DNA_helicase_pif1-like_DEAD"/>
</dbReference>
<dbReference type="PANTHER" id="PTHR10492:SF57">
    <property type="entry name" value="ATP-DEPENDENT DNA HELICASE"/>
    <property type="match status" value="1"/>
</dbReference>
<dbReference type="InterPro" id="IPR049163">
    <property type="entry name" value="Pif1-like_2B_dom"/>
</dbReference>
<feature type="region of interest" description="Disordered" evidence="2">
    <location>
        <begin position="92"/>
        <end position="145"/>
    </location>
</feature>
<dbReference type="Pfam" id="PF05970">
    <property type="entry name" value="PIF1"/>
    <property type="match status" value="1"/>
</dbReference>
<dbReference type="EMBL" id="JAEPRB010000488">
    <property type="protein sequence ID" value="KAG2215762.1"/>
    <property type="molecule type" value="Genomic_DNA"/>
</dbReference>
<dbReference type="SUPFAM" id="SSF52540">
    <property type="entry name" value="P-loop containing nucleoside triphosphate hydrolases"/>
    <property type="match status" value="2"/>
</dbReference>
<dbReference type="Proteomes" id="UP000646827">
    <property type="component" value="Unassembled WGS sequence"/>
</dbReference>
<keyword evidence="1" id="KW-0547">Nucleotide-binding</keyword>
<dbReference type="AlphaFoldDB" id="A0A8H7RRB3"/>
<evidence type="ECO:0000313" key="5">
    <source>
        <dbReference type="EMBL" id="KAG2215762.1"/>
    </source>
</evidence>
<evidence type="ECO:0000259" key="4">
    <source>
        <dbReference type="Pfam" id="PF21530"/>
    </source>
</evidence>
<keyword evidence="1" id="KW-0227">DNA damage</keyword>